<sequence>MSPSELAECRENLKRRWENRRVDKALLQRAWETAHRVATVLYQDFGAAKVAVFGSLAEREGFTKVSDIDIAVWGLSDAQCRDARWEIADLCLEFKIDLINFDESTGLFRERVEHQAIPFKNGDEGIERQAPYEHHLPTIPARNGAIYEMNQIKLIQRITDERAKIERVISSITELLREIEVAVPRHRKFFEELTAKKLAEVYSGTERIFERIAREVDMHTPRGSQWHNNLLKQMAERRPERPPVISEKTLPRLKELLDFRHKVNNIYGDELIYAKAEEHAKPIEALFAIVSEELDTFIAFLTEPRESDEKR</sequence>
<dbReference type="AlphaFoldDB" id="A0AA35RP29"/>
<dbReference type="Proteomes" id="UP001174909">
    <property type="component" value="Unassembled WGS sequence"/>
</dbReference>
<gene>
    <name evidence="3" type="ORF">GBAR_LOCUS9118</name>
</gene>
<dbReference type="SUPFAM" id="SSF81301">
    <property type="entry name" value="Nucleotidyltransferase"/>
    <property type="match status" value="1"/>
</dbReference>
<protein>
    <recommendedName>
        <fullName evidence="5">Polymerase beta nucleotidyltransferase domain-containing protein</fullName>
    </recommendedName>
</protein>
<name>A0AA35RP29_GEOBA</name>
<dbReference type="EMBL" id="CASHTH010001376">
    <property type="protein sequence ID" value="CAI8014614.1"/>
    <property type="molecule type" value="Genomic_DNA"/>
</dbReference>
<proteinExistence type="predicted"/>
<dbReference type="CDD" id="cd05403">
    <property type="entry name" value="NT_KNTase_like"/>
    <property type="match status" value="1"/>
</dbReference>
<reference evidence="3" key="1">
    <citation type="submission" date="2023-03" db="EMBL/GenBank/DDBJ databases">
        <authorList>
            <person name="Steffen K."/>
            <person name="Cardenas P."/>
        </authorList>
    </citation>
    <scope>NUCLEOTIDE SEQUENCE</scope>
</reference>
<evidence type="ECO:0000313" key="3">
    <source>
        <dbReference type="EMBL" id="CAI8014614.1"/>
    </source>
</evidence>
<keyword evidence="4" id="KW-1185">Reference proteome</keyword>
<evidence type="ECO:0000259" key="2">
    <source>
        <dbReference type="Pfam" id="PF20797"/>
    </source>
</evidence>
<evidence type="ECO:0008006" key="5">
    <source>
        <dbReference type="Google" id="ProtNLM"/>
    </source>
</evidence>
<dbReference type="InterPro" id="IPR043519">
    <property type="entry name" value="NT_sf"/>
</dbReference>
<feature type="domain" description="Polymerase beta nucleotidyltransferase" evidence="1">
    <location>
        <begin position="41"/>
        <end position="116"/>
    </location>
</feature>
<comment type="caution">
    <text evidence="3">The sequence shown here is derived from an EMBL/GenBank/DDBJ whole genome shotgun (WGS) entry which is preliminary data.</text>
</comment>
<accession>A0AA35RP29</accession>
<dbReference type="InterPro" id="IPR041633">
    <property type="entry name" value="Polbeta"/>
</dbReference>
<evidence type="ECO:0000313" key="4">
    <source>
        <dbReference type="Proteomes" id="UP001174909"/>
    </source>
</evidence>
<evidence type="ECO:0000259" key="1">
    <source>
        <dbReference type="Pfam" id="PF18765"/>
    </source>
</evidence>
<dbReference type="Pfam" id="PF20797">
    <property type="entry name" value="HepT-like_2"/>
    <property type="match status" value="1"/>
</dbReference>
<dbReference type="InterPro" id="IPR048769">
    <property type="entry name" value="HepT-like_dom"/>
</dbReference>
<feature type="domain" description="HepT-like" evidence="2">
    <location>
        <begin position="195"/>
        <end position="300"/>
    </location>
</feature>
<dbReference type="Pfam" id="PF18765">
    <property type="entry name" value="Polbeta"/>
    <property type="match status" value="1"/>
</dbReference>
<dbReference type="Gene3D" id="3.30.460.10">
    <property type="entry name" value="Beta Polymerase, domain 2"/>
    <property type="match status" value="1"/>
</dbReference>
<organism evidence="3 4">
    <name type="scientific">Geodia barretti</name>
    <name type="common">Barrett's horny sponge</name>
    <dbReference type="NCBI Taxonomy" id="519541"/>
    <lineage>
        <taxon>Eukaryota</taxon>
        <taxon>Metazoa</taxon>
        <taxon>Porifera</taxon>
        <taxon>Demospongiae</taxon>
        <taxon>Heteroscleromorpha</taxon>
        <taxon>Tetractinellida</taxon>
        <taxon>Astrophorina</taxon>
        <taxon>Geodiidae</taxon>
        <taxon>Geodia</taxon>
    </lineage>
</organism>